<dbReference type="AlphaFoldDB" id="A0A101LWS7"/>
<keyword evidence="2" id="KW-0496">Mitochondrion</keyword>
<sequence length="50" mass="5767">MVLVLPLMLVLWLLPSKLSPLARDLYLYMDFDLLLKLSKSNNKLGKQLAH</sequence>
<name>A0A101LWS7_PICGL</name>
<evidence type="ECO:0000256" key="1">
    <source>
        <dbReference type="SAM" id="SignalP"/>
    </source>
</evidence>
<organism evidence="2">
    <name type="scientific">Picea glauca</name>
    <name type="common">White spruce</name>
    <name type="synonym">Pinus glauca</name>
    <dbReference type="NCBI Taxonomy" id="3330"/>
    <lineage>
        <taxon>Eukaryota</taxon>
        <taxon>Viridiplantae</taxon>
        <taxon>Streptophyta</taxon>
        <taxon>Embryophyta</taxon>
        <taxon>Tracheophyta</taxon>
        <taxon>Spermatophyta</taxon>
        <taxon>Pinopsida</taxon>
        <taxon>Pinidae</taxon>
        <taxon>Conifers I</taxon>
        <taxon>Pinales</taxon>
        <taxon>Pinaceae</taxon>
        <taxon>Picea</taxon>
    </lineage>
</organism>
<feature type="chain" id="PRO_5007100130" evidence="1">
    <location>
        <begin position="19"/>
        <end position="50"/>
    </location>
</feature>
<reference evidence="2" key="1">
    <citation type="journal article" date="2015" name="Genome Biol. Evol.">
        <title>Organellar Genomes of White Spruce (Picea glauca): Assembly and Annotation.</title>
        <authorList>
            <person name="Jackman S.D."/>
            <person name="Warren R.L."/>
            <person name="Gibb E.A."/>
            <person name="Vandervalk B.P."/>
            <person name="Mohamadi H."/>
            <person name="Chu J."/>
            <person name="Raymond A."/>
            <person name="Pleasance S."/>
            <person name="Coope R."/>
            <person name="Wildung M.R."/>
            <person name="Ritland C.E."/>
            <person name="Bousquet J."/>
            <person name="Jones S.J."/>
            <person name="Bohlmann J."/>
            <person name="Birol I."/>
        </authorList>
    </citation>
    <scope>NUCLEOTIDE SEQUENCE [LARGE SCALE GENOMIC DNA]</scope>
    <source>
        <tissue evidence="2">Flushing bud</tissue>
    </source>
</reference>
<gene>
    <name evidence="2" type="ORF">ABT39_MTgene1453</name>
</gene>
<evidence type="ECO:0000313" key="2">
    <source>
        <dbReference type="EMBL" id="KUM46771.1"/>
    </source>
</evidence>
<accession>A0A101LWS7</accession>
<proteinExistence type="predicted"/>
<comment type="caution">
    <text evidence="2">The sequence shown here is derived from an EMBL/GenBank/DDBJ whole genome shotgun (WGS) entry which is preliminary data.</text>
</comment>
<feature type="signal peptide" evidence="1">
    <location>
        <begin position="1"/>
        <end position="18"/>
    </location>
</feature>
<keyword evidence="1" id="KW-0732">Signal</keyword>
<dbReference type="EMBL" id="LKAM01000010">
    <property type="protein sequence ID" value="KUM46771.1"/>
    <property type="molecule type" value="Genomic_DNA"/>
</dbReference>
<protein>
    <submittedName>
        <fullName evidence="2">Uncharacterized protein</fullName>
    </submittedName>
</protein>
<geneLocation type="mitochondrion" evidence="2"/>